<evidence type="ECO:0000259" key="1">
    <source>
        <dbReference type="PROSITE" id="PS50206"/>
    </source>
</evidence>
<accession>I1ZIE2</accession>
<feature type="domain" description="Rhodanese" evidence="1">
    <location>
        <begin position="203"/>
        <end position="283"/>
    </location>
</feature>
<dbReference type="PANTHER" id="PTHR10828:SF17">
    <property type="entry name" value="PROTEIN-TYROSINE-PHOSPHATASE"/>
    <property type="match status" value="1"/>
</dbReference>
<dbReference type="GO" id="GO:0005634">
    <property type="term" value="C:nucleus"/>
    <property type="evidence" value="ECO:0007669"/>
    <property type="project" value="TreeGrafter"/>
</dbReference>
<proteinExistence type="evidence at transcript level"/>
<dbReference type="GO" id="GO:0000086">
    <property type="term" value="P:G2/M transition of mitotic cell cycle"/>
    <property type="evidence" value="ECO:0007669"/>
    <property type="project" value="TreeGrafter"/>
</dbReference>
<dbReference type="AlphaFoldDB" id="I1ZIE2"/>
<name>I1ZIE2_SCHMD</name>
<dbReference type="PANTHER" id="PTHR10828">
    <property type="entry name" value="M-PHASE INDUCER PHOSPHATASE DUAL SPECIFICITY PHOSPHATASE CDC25"/>
    <property type="match status" value="1"/>
</dbReference>
<dbReference type="InterPro" id="IPR001763">
    <property type="entry name" value="Rhodanese-like_dom"/>
</dbReference>
<dbReference type="EMBL" id="JX010553">
    <property type="protein sequence ID" value="AFJ24796.1"/>
    <property type="molecule type" value="mRNA"/>
</dbReference>
<dbReference type="GO" id="GO:0004725">
    <property type="term" value="F:protein tyrosine phosphatase activity"/>
    <property type="evidence" value="ECO:0007669"/>
    <property type="project" value="TreeGrafter"/>
</dbReference>
<dbReference type="OrthoDB" id="9999371at2759"/>
<dbReference type="GO" id="GO:0005737">
    <property type="term" value="C:cytoplasm"/>
    <property type="evidence" value="ECO:0007669"/>
    <property type="project" value="TreeGrafter"/>
</dbReference>
<dbReference type="PROSITE" id="PS50206">
    <property type="entry name" value="RHODANESE_3"/>
    <property type="match status" value="1"/>
</dbReference>
<reference evidence="2" key="1">
    <citation type="journal article" date="2012" name="Genes Dev.">
        <title>A molecular wound response program associated with regeneration initiation in planarians.</title>
        <authorList>
            <person name="Wenemoser D."/>
            <person name="Lapan S.W."/>
            <person name="Wilkinson A.W."/>
            <person name="Bell G.W."/>
            <person name="Reddien P.W."/>
        </authorList>
    </citation>
    <scope>NUCLEOTIDE SEQUENCE</scope>
</reference>
<dbReference type="SUPFAM" id="SSF52821">
    <property type="entry name" value="Rhodanese/Cell cycle control phosphatase"/>
    <property type="match status" value="1"/>
</dbReference>
<dbReference type="InterPro" id="IPR036873">
    <property type="entry name" value="Rhodanese-like_dom_sf"/>
</dbReference>
<evidence type="ECO:0000313" key="2">
    <source>
        <dbReference type="EMBL" id="AFJ24796.1"/>
    </source>
</evidence>
<organism evidence="2">
    <name type="scientific">Schmidtea mediterranea</name>
    <name type="common">Freshwater planarian flatworm</name>
    <dbReference type="NCBI Taxonomy" id="79327"/>
    <lineage>
        <taxon>Eukaryota</taxon>
        <taxon>Metazoa</taxon>
        <taxon>Spiralia</taxon>
        <taxon>Lophotrochozoa</taxon>
        <taxon>Platyhelminthes</taxon>
        <taxon>Rhabditophora</taxon>
        <taxon>Seriata</taxon>
        <taxon>Tricladida</taxon>
        <taxon>Continenticola</taxon>
        <taxon>Geoplanoidea</taxon>
        <taxon>Dugesiidae</taxon>
        <taxon>Schmidtea</taxon>
    </lineage>
</organism>
<protein>
    <submittedName>
        <fullName evidence="2">Cell division cycle 25-1</fullName>
    </submittedName>
</protein>
<dbReference type="Pfam" id="PF00581">
    <property type="entry name" value="Rhodanese"/>
    <property type="match status" value="1"/>
</dbReference>
<dbReference type="Gene3D" id="3.40.250.10">
    <property type="entry name" value="Rhodanese-like domain"/>
    <property type="match status" value="1"/>
</dbReference>
<dbReference type="GO" id="GO:0051301">
    <property type="term" value="P:cell division"/>
    <property type="evidence" value="ECO:0007669"/>
    <property type="project" value="UniProtKB-KW"/>
</dbReference>
<keyword evidence="2" id="KW-0131">Cell cycle</keyword>
<sequence length="283" mass="32326">MQNRKRLAPYCKSNTDLLKPNVIQPIDEIFENDILPKYAKYEQTDYNHKSYFATPGECTRSKTTKYKINPFDLSNPEPQNITFDNFISSTRRNRARSKCRNNELNFCENSLDSGFDTESVSESILSFATKSSDENSRSSLLDSYWIVNSEQSLSTLKPTSSPVNNCSETGYLLPIASDSTHNVLIPEISSLTLANILSGNHTLDNNITIFDCRFPYEYSGGHIANAINVYTSQQLLQILFPIKQSCTDRKLEEDISNLNKKLKRDNTIYVFYCEFSSYRAPKM</sequence>
<keyword evidence="2" id="KW-0132">Cell division</keyword>
<dbReference type="GO" id="GO:0010971">
    <property type="term" value="P:positive regulation of G2/M transition of mitotic cell cycle"/>
    <property type="evidence" value="ECO:0007669"/>
    <property type="project" value="TreeGrafter"/>
</dbReference>
<dbReference type="GO" id="GO:0110032">
    <property type="term" value="P:positive regulation of G2/MI transition of meiotic cell cycle"/>
    <property type="evidence" value="ECO:0007669"/>
    <property type="project" value="TreeGrafter"/>
</dbReference>